<dbReference type="PRINTS" id="PR01021">
    <property type="entry name" value="OMPADOMAIN"/>
</dbReference>
<keyword evidence="3" id="KW-0998">Cell outer membrane</keyword>
<feature type="compositionally biased region" description="Low complexity" evidence="5">
    <location>
        <begin position="531"/>
        <end position="540"/>
    </location>
</feature>
<dbReference type="EMBL" id="JBDGHN010000005">
    <property type="protein sequence ID" value="MEN2752072.1"/>
    <property type="molecule type" value="Genomic_DNA"/>
</dbReference>
<dbReference type="CDD" id="cd07185">
    <property type="entry name" value="OmpA_C-like"/>
    <property type="match status" value="1"/>
</dbReference>
<dbReference type="InterPro" id="IPR006665">
    <property type="entry name" value="OmpA-like"/>
</dbReference>
<keyword evidence="8" id="KW-1185">Reference proteome</keyword>
<evidence type="ECO:0000256" key="5">
    <source>
        <dbReference type="SAM" id="MobiDB-lite"/>
    </source>
</evidence>
<dbReference type="InterPro" id="IPR036737">
    <property type="entry name" value="OmpA-like_sf"/>
</dbReference>
<dbReference type="Gene3D" id="3.30.1330.60">
    <property type="entry name" value="OmpA-like domain"/>
    <property type="match status" value="1"/>
</dbReference>
<feature type="compositionally biased region" description="Acidic residues" evidence="5">
    <location>
        <begin position="513"/>
        <end position="525"/>
    </location>
</feature>
<dbReference type="RefSeq" id="WP_299218243.1">
    <property type="nucleotide sequence ID" value="NZ_JBDGHN010000005.1"/>
</dbReference>
<dbReference type="PANTHER" id="PTHR30329:SF21">
    <property type="entry name" value="LIPOPROTEIN YIAD-RELATED"/>
    <property type="match status" value="1"/>
</dbReference>
<feature type="region of interest" description="Disordered" evidence="5">
    <location>
        <begin position="489"/>
        <end position="561"/>
    </location>
</feature>
<dbReference type="Pfam" id="PF00691">
    <property type="entry name" value="OmpA"/>
    <property type="match status" value="1"/>
</dbReference>
<evidence type="ECO:0000256" key="2">
    <source>
        <dbReference type="ARBA" id="ARBA00023136"/>
    </source>
</evidence>
<dbReference type="InterPro" id="IPR050330">
    <property type="entry name" value="Bact_OuterMem_StrucFunc"/>
</dbReference>
<evidence type="ECO:0000256" key="4">
    <source>
        <dbReference type="PROSITE-ProRule" id="PRU00473"/>
    </source>
</evidence>
<sequence>MDIIGHLTRTVSPAVLGDDQSPAKKSLLEQFYAIFAARLADKDTYGRFANENIARDDQGFYDRVWTDGSHRDSISRELAGAHNVDATAARGLVAMAAPLAYHEIKSLAGTTPVPQFLSDNSADYQHHIPAWASAVVPAGMLGAGAAAGTRISDTTSMEPLQHKEEESGSFMKALLPIIGLIILGALAWALLRGCQDNPEPVATPVVTEQSVEDDGQAVAAVAASVEPASIRIATGEANTLYACRMNVGDETLQTTIMNAMSSTFGNEADKCRADVDDNFATDMPAAAQLASILPIIKSVPNASMIIKGDEIVVNSADAEVLDKLVSDLQAAAPALSIKAEGPLNLQSEIDDSLVAADAAVDNLGENPDPRDVARALSIQVINFELDKAIIPEVNKPFLDRAANVVQEVPNVELVIIGHTDNQASDAYNMELSRDRAEAVKEYLVSKGVDASKLTTKGMGESEPIADNSTEQGRFRNRRIEFVVNDEATLNGTGVSGTITNNAIDPDLNPLDSNNDDMTVDGDDNGVDATVPDPDLNPLDNNNDDVLPDGDDPTQGTALDPQ</sequence>
<evidence type="ECO:0000256" key="3">
    <source>
        <dbReference type="ARBA" id="ARBA00023237"/>
    </source>
</evidence>
<protein>
    <submittedName>
        <fullName evidence="7">OmpA family protein</fullName>
    </submittedName>
</protein>
<proteinExistence type="predicted"/>
<name>A0ABU9XCL7_9GAMM</name>
<dbReference type="PROSITE" id="PS51123">
    <property type="entry name" value="OMPA_2"/>
    <property type="match status" value="1"/>
</dbReference>
<dbReference type="Proteomes" id="UP001461960">
    <property type="component" value="Unassembled WGS sequence"/>
</dbReference>
<comment type="caution">
    <text evidence="7">The sequence shown here is derived from an EMBL/GenBank/DDBJ whole genome shotgun (WGS) entry which is preliminary data.</text>
</comment>
<evidence type="ECO:0000313" key="7">
    <source>
        <dbReference type="EMBL" id="MEN2752072.1"/>
    </source>
</evidence>
<evidence type="ECO:0000256" key="1">
    <source>
        <dbReference type="ARBA" id="ARBA00004442"/>
    </source>
</evidence>
<accession>A0ABU9XCL7</accession>
<evidence type="ECO:0000313" key="8">
    <source>
        <dbReference type="Proteomes" id="UP001461960"/>
    </source>
</evidence>
<reference evidence="7 8" key="1">
    <citation type="submission" date="2024-05" db="EMBL/GenBank/DDBJ databases">
        <authorList>
            <person name="Kim H.-Y."/>
            <person name="Kim E."/>
            <person name="Cai Y."/>
            <person name="Yang S.-M."/>
            <person name="Lee W."/>
        </authorList>
    </citation>
    <scope>NUCLEOTIDE SEQUENCE [LARGE SCALE GENOMIC DNA]</scope>
    <source>
        <strain evidence="7 8">FBL11</strain>
    </source>
</reference>
<gene>
    <name evidence="7" type="ORF">AAIR29_10560</name>
</gene>
<dbReference type="SUPFAM" id="SSF103088">
    <property type="entry name" value="OmpA-like"/>
    <property type="match status" value="1"/>
</dbReference>
<comment type="subcellular location">
    <subcellularLocation>
        <location evidence="1">Cell outer membrane</location>
    </subcellularLocation>
</comment>
<organism evidence="7 8">
    <name type="scientific">Psychrobacter saeujeotis</name>
    <dbReference type="NCBI Taxonomy" id="3143436"/>
    <lineage>
        <taxon>Bacteria</taxon>
        <taxon>Pseudomonadati</taxon>
        <taxon>Pseudomonadota</taxon>
        <taxon>Gammaproteobacteria</taxon>
        <taxon>Moraxellales</taxon>
        <taxon>Moraxellaceae</taxon>
        <taxon>Psychrobacter</taxon>
    </lineage>
</organism>
<feature type="domain" description="OmpA-like" evidence="6">
    <location>
        <begin position="370"/>
        <end position="487"/>
    </location>
</feature>
<dbReference type="InterPro" id="IPR006664">
    <property type="entry name" value="OMP_bac"/>
</dbReference>
<keyword evidence="2 4" id="KW-0472">Membrane</keyword>
<feature type="compositionally biased region" description="Polar residues" evidence="5">
    <location>
        <begin position="489"/>
        <end position="502"/>
    </location>
</feature>
<feature type="compositionally biased region" description="Acidic residues" evidence="5">
    <location>
        <begin position="541"/>
        <end position="551"/>
    </location>
</feature>
<dbReference type="PANTHER" id="PTHR30329">
    <property type="entry name" value="STATOR ELEMENT OF FLAGELLAR MOTOR COMPLEX"/>
    <property type="match status" value="1"/>
</dbReference>
<evidence type="ECO:0000259" key="6">
    <source>
        <dbReference type="PROSITE" id="PS51123"/>
    </source>
</evidence>